<reference evidence="1 2" key="2">
    <citation type="submission" date="2020-06" db="EMBL/GenBank/DDBJ databases">
        <title>Polyphasic characterization of a Rahnella strain isolated from tree sap.</title>
        <authorList>
            <person name="Kim I.S."/>
        </authorList>
    </citation>
    <scope>NUCLEOTIDE SEQUENCE [LARGE SCALE GENOMIC DNA]</scope>
    <source>
        <strain evidence="1 2">SAP-1</strain>
    </source>
</reference>
<dbReference type="InterPro" id="IPR036624">
    <property type="entry name" value="Hcp1-lik_sf"/>
</dbReference>
<gene>
    <name evidence="1" type="primary">hcp</name>
    <name evidence="1" type="ORF">GW590_01350</name>
</gene>
<dbReference type="AlphaFoldDB" id="A0A848MEH4"/>
<dbReference type="InterPro" id="IPR008514">
    <property type="entry name" value="T6SS_Hcp"/>
</dbReference>
<reference evidence="1 2" key="1">
    <citation type="submission" date="2020-01" db="EMBL/GenBank/DDBJ databases">
        <authorList>
            <person name="Lee S.D."/>
        </authorList>
    </citation>
    <scope>NUCLEOTIDE SEQUENCE [LARGE SCALE GENOMIC DNA]</scope>
    <source>
        <strain evidence="1 2">SAP-1</strain>
    </source>
</reference>
<accession>A0A848MEH4</accession>
<protein>
    <submittedName>
        <fullName evidence="1">Type VI secretion system tube protein Hcp</fullName>
    </submittedName>
</protein>
<dbReference type="PANTHER" id="PTHR34319">
    <property type="entry name" value="MAJOR EXPORTED PROTEIN"/>
    <property type="match status" value="1"/>
</dbReference>
<dbReference type="PANTHER" id="PTHR34319:SF6">
    <property type="entry name" value="MAJOR EXPORTED PROTEIN"/>
    <property type="match status" value="1"/>
</dbReference>
<dbReference type="Pfam" id="PF05638">
    <property type="entry name" value="T6SS_HCP"/>
    <property type="match status" value="1"/>
</dbReference>
<name>A0A848MEH4_9GAMM</name>
<dbReference type="Proteomes" id="UP000585363">
    <property type="component" value="Unassembled WGS sequence"/>
</dbReference>
<proteinExistence type="predicted"/>
<dbReference type="RefSeq" id="WP_169401224.1">
    <property type="nucleotide sequence ID" value="NZ_JAADJU010000001.1"/>
</dbReference>
<sequence length="160" mass="18588">MAIPIHLTLIDNNGRQIKGSVDYLGREGTIEILEYLHDVDLPVDDYTGKISANRLHYPVAFEKEIDRSSIYLYQALTSGKRLQSAIFDFYRINDHGFEEKYFTTTLQHVYVASLNALMPDINAQDASKYNHSEYVELAYQQISWCYCDGNIQYTDSWNKR</sequence>
<dbReference type="NCBIfam" id="TIGR03344">
    <property type="entry name" value="VI_effect_Hcp1"/>
    <property type="match status" value="1"/>
</dbReference>
<evidence type="ECO:0000313" key="1">
    <source>
        <dbReference type="EMBL" id="NMP25530.1"/>
    </source>
</evidence>
<comment type="caution">
    <text evidence="1">The sequence shown here is derived from an EMBL/GenBank/DDBJ whole genome shotgun (WGS) entry which is preliminary data.</text>
</comment>
<keyword evidence="2" id="KW-1185">Reference proteome</keyword>
<dbReference type="EMBL" id="JAADJU010000001">
    <property type="protein sequence ID" value="NMP25530.1"/>
    <property type="molecule type" value="Genomic_DNA"/>
</dbReference>
<dbReference type="SUPFAM" id="SSF141452">
    <property type="entry name" value="Hcp1-like"/>
    <property type="match status" value="1"/>
</dbReference>
<evidence type="ECO:0000313" key="2">
    <source>
        <dbReference type="Proteomes" id="UP000585363"/>
    </source>
</evidence>
<dbReference type="InterPro" id="IPR052947">
    <property type="entry name" value="T6SS_Hcp1_domain"/>
</dbReference>
<dbReference type="Gene3D" id="2.30.110.20">
    <property type="entry name" value="Hcp1-like"/>
    <property type="match status" value="1"/>
</dbReference>
<organism evidence="1 2">
    <name type="scientific">Rouxiella aceris</name>
    <dbReference type="NCBI Taxonomy" id="2703884"/>
    <lineage>
        <taxon>Bacteria</taxon>
        <taxon>Pseudomonadati</taxon>
        <taxon>Pseudomonadota</taxon>
        <taxon>Gammaproteobacteria</taxon>
        <taxon>Enterobacterales</taxon>
        <taxon>Yersiniaceae</taxon>
        <taxon>Rouxiella</taxon>
    </lineage>
</organism>